<dbReference type="Pfam" id="PF25917">
    <property type="entry name" value="BSH_RND"/>
    <property type="match status" value="1"/>
</dbReference>
<evidence type="ECO:0000259" key="7">
    <source>
        <dbReference type="Pfam" id="PF25967"/>
    </source>
</evidence>
<dbReference type="InterPro" id="IPR058626">
    <property type="entry name" value="MdtA-like_b-barrel"/>
</dbReference>
<gene>
    <name evidence="8" type="primary">vmeA</name>
    <name evidence="8" type="ORF">GCM10011386_11930</name>
</gene>
<dbReference type="PROSITE" id="PS51257">
    <property type="entry name" value="PROKAR_LIPOPROTEIN"/>
    <property type="match status" value="1"/>
</dbReference>
<comment type="caution">
    <text evidence="8">The sequence shown here is derived from an EMBL/GenBank/DDBJ whole genome shotgun (WGS) entry which is preliminary data.</text>
</comment>
<comment type="similarity">
    <text evidence="2">Belongs to the membrane fusion protein (MFP) (TC 8.A.1) family.</text>
</comment>
<feature type="domain" description="Multidrug resistance protein MdtA-like C-terminal permuted SH3" evidence="7">
    <location>
        <begin position="313"/>
        <end position="370"/>
    </location>
</feature>
<accession>A0ABQ1LBI5</accession>
<evidence type="ECO:0000256" key="2">
    <source>
        <dbReference type="ARBA" id="ARBA00009477"/>
    </source>
</evidence>
<dbReference type="InterPro" id="IPR058625">
    <property type="entry name" value="MdtA-like_BSH"/>
</dbReference>
<dbReference type="InterPro" id="IPR058627">
    <property type="entry name" value="MdtA-like_C"/>
</dbReference>
<name>A0ABQ1LBI5_9SPHI</name>
<dbReference type="InterPro" id="IPR058624">
    <property type="entry name" value="MdtA-like_HH"/>
</dbReference>
<sequence length="388" mass="41478">MKELETTQNTVKMTSMNKHSFAAILLAGAGLVAACSNQTQKQAPGQQAIPVSTAPVTEELVVGTDNYPGNVVALNETELRAEVSGYITGIFITDGASVSKGQKLYEIDRTRYAAAVEQAKSSLAIAEANLARLQRDVERYQKLAEQDAIAKQTLDYAETDFNNAQAQAASARAALTTAQTNLDRSVIVAPFSGTIGISQVRMGALVSAGSTLLNTLSSVNPIAVDFPVNEREIPRFNALRQSDAVVRDSVISIKLPGGQVYSHPGKIVAIDRAVDRNTGTITVRASFPNPDELLRAGMATTVQVRNQSETKQLVIPYRAVTEQLGQTSVYVVTDSSTVEQRGVRLGLKVVDRVVINEGLSSGEQVVTDGIINLRPGAKVQVTQPAEKK</sequence>
<dbReference type="PANTHER" id="PTHR30158">
    <property type="entry name" value="ACRA/E-RELATED COMPONENT OF DRUG EFFLUX TRANSPORTER"/>
    <property type="match status" value="1"/>
</dbReference>
<evidence type="ECO:0000313" key="8">
    <source>
        <dbReference type="EMBL" id="GGC21548.1"/>
    </source>
</evidence>
<evidence type="ECO:0000259" key="5">
    <source>
        <dbReference type="Pfam" id="PF25917"/>
    </source>
</evidence>
<dbReference type="Pfam" id="PF25876">
    <property type="entry name" value="HH_MFP_RND"/>
    <property type="match status" value="1"/>
</dbReference>
<keyword evidence="9" id="KW-1185">Reference proteome</keyword>
<protein>
    <submittedName>
        <fullName evidence="8">Multidrug transporter</fullName>
    </submittedName>
</protein>
<dbReference type="Pfam" id="PF25967">
    <property type="entry name" value="RND-MFP_C"/>
    <property type="match status" value="1"/>
</dbReference>
<evidence type="ECO:0000313" key="9">
    <source>
        <dbReference type="Proteomes" id="UP000597338"/>
    </source>
</evidence>
<dbReference type="Pfam" id="PF25944">
    <property type="entry name" value="Beta-barrel_RND"/>
    <property type="match status" value="1"/>
</dbReference>
<dbReference type="Proteomes" id="UP000597338">
    <property type="component" value="Unassembled WGS sequence"/>
</dbReference>
<evidence type="ECO:0000256" key="3">
    <source>
        <dbReference type="SAM" id="Coils"/>
    </source>
</evidence>
<comment type="subcellular location">
    <subcellularLocation>
        <location evidence="1">Cell envelope</location>
    </subcellularLocation>
</comment>
<feature type="domain" description="Multidrug resistance protein MdtA-like barrel-sandwich hybrid" evidence="5">
    <location>
        <begin position="76"/>
        <end position="213"/>
    </location>
</feature>
<feature type="coiled-coil region" evidence="3">
    <location>
        <begin position="116"/>
        <end position="143"/>
    </location>
</feature>
<keyword evidence="3" id="KW-0175">Coiled coil</keyword>
<dbReference type="SUPFAM" id="SSF111369">
    <property type="entry name" value="HlyD-like secretion proteins"/>
    <property type="match status" value="1"/>
</dbReference>
<evidence type="ECO:0000259" key="6">
    <source>
        <dbReference type="Pfam" id="PF25944"/>
    </source>
</evidence>
<dbReference type="InterPro" id="IPR006143">
    <property type="entry name" value="RND_pump_MFP"/>
</dbReference>
<feature type="domain" description="Multidrug resistance protein MdtA-like alpha-helical hairpin" evidence="4">
    <location>
        <begin position="117"/>
        <end position="183"/>
    </location>
</feature>
<organism evidence="8 9">
    <name type="scientific">Parapedobacter defluvii</name>
    <dbReference type="NCBI Taxonomy" id="2045106"/>
    <lineage>
        <taxon>Bacteria</taxon>
        <taxon>Pseudomonadati</taxon>
        <taxon>Bacteroidota</taxon>
        <taxon>Sphingobacteriia</taxon>
        <taxon>Sphingobacteriales</taxon>
        <taxon>Sphingobacteriaceae</taxon>
        <taxon>Parapedobacter</taxon>
    </lineage>
</organism>
<dbReference type="NCBIfam" id="TIGR01730">
    <property type="entry name" value="RND_mfp"/>
    <property type="match status" value="1"/>
</dbReference>
<proteinExistence type="inferred from homology"/>
<feature type="domain" description="Multidrug resistance protein MdtA-like beta-barrel" evidence="6">
    <location>
        <begin position="221"/>
        <end position="305"/>
    </location>
</feature>
<evidence type="ECO:0000256" key="1">
    <source>
        <dbReference type="ARBA" id="ARBA00004196"/>
    </source>
</evidence>
<evidence type="ECO:0000259" key="4">
    <source>
        <dbReference type="Pfam" id="PF25876"/>
    </source>
</evidence>
<dbReference type="Gene3D" id="2.40.30.170">
    <property type="match status" value="1"/>
</dbReference>
<dbReference type="EMBL" id="BMIK01000002">
    <property type="protein sequence ID" value="GGC21548.1"/>
    <property type="molecule type" value="Genomic_DNA"/>
</dbReference>
<dbReference type="RefSeq" id="WP_229717443.1">
    <property type="nucleotide sequence ID" value="NZ_BMIK01000002.1"/>
</dbReference>
<dbReference type="Gene3D" id="2.40.420.20">
    <property type="match status" value="1"/>
</dbReference>
<reference evidence="9" key="1">
    <citation type="journal article" date="2019" name="Int. J. Syst. Evol. Microbiol.">
        <title>The Global Catalogue of Microorganisms (GCM) 10K type strain sequencing project: providing services to taxonomists for standard genome sequencing and annotation.</title>
        <authorList>
            <consortium name="The Broad Institute Genomics Platform"/>
            <consortium name="The Broad Institute Genome Sequencing Center for Infectious Disease"/>
            <person name="Wu L."/>
            <person name="Ma J."/>
        </authorList>
    </citation>
    <scope>NUCLEOTIDE SEQUENCE [LARGE SCALE GENOMIC DNA]</scope>
    <source>
        <strain evidence="9">CGMCC 1.15342</strain>
    </source>
</reference>
<dbReference type="Gene3D" id="2.40.50.100">
    <property type="match status" value="1"/>
</dbReference>
<dbReference type="Gene3D" id="1.10.287.470">
    <property type="entry name" value="Helix hairpin bin"/>
    <property type="match status" value="1"/>
</dbReference>